<dbReference type="GO" id="GO:0004100">
    <property type="term" value="F:chitin synthase activity"/>
    <property type="evidence" value="ECO:0007669"/>
    <property type="project" value="UniProtKB-EC"/>
</dbReference>
<name>A0A8H7ZWN4_9FUNG</name>
<feature type="transmembrane region" description="Helical" evidence="11">
    <location>
        <begin position="527"/>
        <end position="545"/>
    </location>
</feature>
<evidence type="ECO:0000256" key="11">
    <source>
        <dbReference type="SAM" id="Phobius"/>
    </source>
</evidence>
<evidence type="ECO:0000256" key="4">
    <source>
        <dbReference type="ARBA" id="ARBA00022676"/>
    </source>
</evidence>
<dbReference type="Proteomes" id="UP000673691">
    <property type="component" value="Unassembled WGS sequence"/>
</dbReference>
<dbReference type="InterPro" id="IPR014876">
    <property type="entry name" value="DEK_C"/>
</dbReference>
<keyword evidence="3" id="KW-1003">Cell membrane</keyword>
<dbReference type="SUPFAM" id="SSF109715">
    <property type="entry name" value="DEK C-terminal domain"/>
    <property type="match status" value="1"/>
</dbReference>
<evidence type="ECO:0000313" key="13">
    <source>
        <dbReference type="EMBL" id="KAG5460517.1"/>
    </source>
</evidence>
<evidence type="ECO:0000256" key="2">
    <source>
        <dbReference type="ARBA" id="ARBA00012543"/>
    </source>
</evidence>
<evidence type="ECO:0000259" key="12">
    <source>
        <dbReference type="PROSITE" id="PS51998"/>
    </source>
</evidence>
<dbReference type="GO" id="GO:0031505">
    <property type="term" value="P:fungal-type cell wall organization"/>
    <property type="evidence" value="ECO:0007669"/>
    <property type="project" value="TreeGrafter"/>
</dbReference>
<dbReference type="GO" id="GO:0030428">
    <property type="term" value="C:cell septum"/>
    <property type="evidence" value="ECO:0007669"/>
    <property type="project" value="TreeGrafter"/>
</dbReference>
<evidence type="ECO:0000256" key="3">
    <source>
        <dbReference type="ARBA" id="ARBA00022475"/>
    </source>
</evidence>
<keyword evidence="6 11" id="KW-0812">Transmembrane</keyword>
<dbReference type="InterPro" id="IPR029044">
    <property type="entry name" value="Nucleotide-diphossugar_trans"/>
</dbReference>
<reference evidence="13 14" key="1">
    <citation type="journal article" name="Sci. Rep.">
        <title>Genome-scale phylogenetic analyses confirm Olpidium as the closest living zoosporic fungus to the non-flagellated, terrestrial fungi.</title>
        <authorList>
            <person name="Chang Y."/>
            <person name="Rochon D."/>
            <person name="Sekimoto S."/>
            <person name="Wang Y."/>
            <person name="Chovatia M."/>
            <person name="Sandor L."/>
            <person name="Salamov A."/>
            <person name="Grigoriev I.V."/>
            <person name="Stajich J.E."/>
            <person name="Spatafora J.W."/>
        </authorList>
    </citation>
    <scope>NUCLEOTIDE SEQUENCE [LARGE SCALE GENOMIC DNA]</scope>
    <source>
        <strain evidence="13">S191</strain>
    </source>
</reference>
<evidence type="ECO:0000256" key="8">
    <source>
        <dbReference type="ARBA" id="ARBA00023136"/>
    </source>
</evidence>
<organism evidence="13 14">
    <name type="scientific">Olpidium bornovanus</name>
    <dbReference type="NCBI Taxonomy" id="278681"/>
    <lineage>
        <taxon>Eukaryota</taxon>
        <taxon>Fungi</taxon>
        <taxon>Fungi incertae sedis</taxon>
        <taxon>Olpidiomycota</taxon>
        <taxon>Olpidiomycotina</taxon>
        <taxon>Olpidiomycetes</taxon>
        <taxon>Olpidiales</taxon>
        <taxon>Olpidiaceae</taxon>
        <taxon>Olpidium</taxon>
    </lineage>
</organism>
<keyword evidence="14" id="KW-1185">Reference proteome</keyword>
<dbReference type="PANTHER" id="PTHR22914">
    <property type="entry name" value="CHITIN SYNTHASE"/>
    <property type="match status" value="1"/>
</dbReference>
<dbReference type="PANTHER" id="PTHR22914:SF13">
    <property type="entry name" value="CHITIN SYNTHASE"/>
    <property type="match status" value="1"/>
</dbReference>
<feature type="transmembrane region" description="Helical" evidence="11">
    <location>
        <begin position="551"/>
        <end position="574"/>
    </location>
</feature>
<evidence type="ECO:0000256" key="7">
    <source>
        <dbReference type="ARBA" id="ARBA00022989"/>
    </source>
</evidence>
<dbReference type="GO" id="GO:0006031">
    <property type="term" value="P:chitin biosynthetic process"/>
    <property type="evidence" value="ECO:0007669"/>
    <property type="project" value="TreeGrafter"/>
</dbReference>
<keyword evidence="9" id="KW-0325">Glycoprotein</keyword>
<dbReference type="EC" id="2.4.1.16" evidence="2"/>
<sequence length="742" mass="80050">MIATGKVAVKERGLVGYTVKEIAALNKGTGAFVVLKNRVYDVTGELRGVPGFLQPVLGAIKNSGAEALDEALTPYVACMEEAYFAGVIKEPARSCAAADAVFLAAALLTLLVTLFKHLAAFWPAPARAAAEPDKFCVLLVPCFAEGEGLLRRTLGSLACSRYDDTRKLLFVVADGMVRGSGSTKPTSEIVLDVLGVPEADRVTAEACSYLALSSGSKQHNRAKVYAGLYNTSARDVPYVVVVKCGTETETLRPGHRGKRDSQLILMRILNKIHYQSAMTALELEIVRQMKTVLGVDPKLYEYCLMVDAGTEVSPESIGYMVSAMVRDSGIMGVTGETLMANRQDSWLTKLQAYDYYLSNQVVPGFESVTGAVSCLPGWFCMYRIKSPVKNAPILCAPEVIHDYATTRVDTLHRKNLVLAQEDRYLTTLMLKHFPSSKTKFVRGAQCWAQAPARACAFVARWRRAANSSAHCLPEILLARQPRSALCCSVRLRQLLQFLGAAWAPASFAFLCYLALLAAGGGATARAVLLFAGLSRLAPAALFVARTRFGNWIWAIAHVAALPVWSFALPMYAFWRSDAAAGVDGGPGQRAGGGGGGPGDRFDPAAVPSKTLAEFEREVQANPPAPKFAGKSLSLQSLRRAYYSCPPSAASSVHGGSGGQLCAPASRRGSSSEPLNKTASPVDPMPSEEDILGEIRKILAGADLNLMTKRKVRDQLSRHYRVDMSPRREFISRAVELIVQGQL</sequence>
<dbReference type="AlphaFoldDB" id="A0A8H7ZWN4"/>
<keyword evidence="4" id="KW-0328">Glycosyltransferase</keyword>
<comment type="subcellular location">
    <subcellularLocation>
        <location evidence="1">Cell membrane</location>
        <topology evidence="1">Multi-pass membrane protein</topology>
    </subcellularLocation>
</comment>
<dbReference type="OrthoDB" id="370884at2759"/>
<evidence type="ECO:0000313" key="14">
    <source>
        <dbReference type="Proteomes" id="UP000673691"/>
    </source>
</evidence>
<feature type="region of interest" description="Disordered" evidence="10">
    <location>
        <begin position="648"/>
        <end position="686"/>
    </location>
</feature>
<evidence type="ECO:0000256" key="1">
    <source>
        <dbReference type="ARBA" id="ARBA00004651"/>
    </source>
</evidence>
<feature type="transmembrane region" description="Helical" evidence="11">
    <location>
        <begin position="494"/>
        <end position="515"/>
    </location>
</feature>
<gene>
    <name evidence="13" type="ORF">BJ554DRAFT_7425</name>
</gene>
<dbReference type="GO" id="GO:0005886">
    <property type="term" value="C:plasma membrane"/>
    <property type="evidence" value="ECO:0007669"/>
    <property type="project" value="UniProtKB-SubCell"/>
</dbReference>
<evidence type="ECO:0000256" key="10">
    <source>
        <dbReference type="SAM" id="MobiDB-lite"/>
    </source>
</evidence>
<keyword evidence="8 11" id="KW-0472">Membrane</keyword>
<dbReference type="Pfam" id="PF08766">
    <property type="entry name" value="DEK_C"/>
    <property type="match status" value="1"/>
</dbReference>
<proteinExistence type="predicted"/>
<dbReference type="Pfam" id="PF03142">
    <property type="entry name" value="Chitin_synth_2"/>
    <property type="match status" value="1"/>
</dbReference>
<dbReference type="PROSITE" id="PS51998">
    <property type="entry name" value="DEK_C"/>
    <property type="match status" value="1"/>
</dbReference>
<dbReference type="SUPFAM" id="SSF55856">
    <property type="entry name" value="Cytochrome b5-like heme/steroid binding domain"/>
    <property type="match status" value="1"/>
</dbReference>
<dbReference type="InterPro" id="IPR004835">
    <property type="entry name" value="Chitin_synth"/>
</dbReference>
<evidence type="ECO:0000256" key="9">
    <source>
        <dbReference type="ARBA" id="ARBA00023180"/>
    </source>
</evidence>
<evidence type="ECO:0000256" key="6">
    <source>
        <dbReference type="ARBA" id="ARBA00022692"/>
    </source>
</evidence>
<feature type="compositionally biased region" description="Polar residues" evidence="10">
    <location>
        <begin position="667"/>
        <end position="678"/>
    </location>
</feature>
<dbReference type="EMBL" id="JAEFCI010005102">
    <property type="protein sequence ID" value="KAG5460517.1"/>
    <property type="molecule type" value="Genomic_DNA"/>
</dbReference>
<feature type="domain" description="DEK-C" evidence="12">
    <location>
        <begin position="684"/>
        <end position="739"/>
    </location>
</feature>
<accession>A0A8H7ZWN4</accession>
<keyword evidence="7 11" id="KW-1133">Transmembrane helix</keyword>
<protein>
    <recommendedName>
        <fullName evidence="2">chitin synthase</fullName>
        <ecNumber evidence="2">2.4.1.16</ecNumber>
    </recommendedName>
</protein>
<dbReference type="InterPro" id="IPR036400">
    <property type="entry name" value="Cyt_B5-like_heme/steroid_sf"/>
</dbReference>
<evidence type="ECO:0000256" key="5">
    <source>
        <dbReference type="ARBA" id="ARBA00022679"/>
    </source>
</evidence>
<keyword evidence="5" id="KW-0808">Transferase</keyword>
<dbReference type="Gene3D" id="1.10.10.60">
    <property type="entry name" value="Homeodomain-like"/>
    <property type="match status" value="1"/>
</dbReference>
<dbReference type="SUPFAM" id="SSF53448">
    <property type="entry name" value="Nucleotide-diphospho-sugar transferases"/>
    <property type="match status" value="1"/>
</dbReference>
<comment type="caution">
    <text evidence="13">The sequence shown here is derived from an EMBL/GenBank/DDBJ whole genome shotgun (WGS) entry which is preliminary data.</text>
</comment>